<evidence type="ECO:0000256" key="4">
    <source>
        <dbReference type="ARBA" id="ARBA00012564"/>
    </source>
</evidence>
<dbReference type="InterPro" id="IPR038438">
    <property type="entry name" value="PepN_Ig-like_sf"/>
</dbReference>
<dbReference type="Gene3D" id="2.60.40.1840">
    <property type="match status" value="1"/>
</dbReference>
<dbReference type="EMBL" id="JAJISD010000007">
    <property type="protein sequence ID" value="MCC8430684.1"/>
    <property type="molecule type" value="Genomic_DNA"/>
</dbReference>
<keyword evidence="6 17" id="KW-0031">Aminopeptidase</keyword>
<dbReference type="InterPro" id="IPR024601">
    <property type="entry name" value="Peptidase_M1_pepN_C"/>
</dbReference>
<dbReference type="Gene3D" id="3.30.2010.30">
    <property type="match status" value="1"/>
</dbReference>
<evidence type="ECO:0000256" key="10">
    <source>
        <dbReference type="ARBA" id="ARBA00022833"/>
    </source>
</evidence>
<evidence type="ECO:0000256" key="1">
    <source>
        <dbReference type="ARBA" id="ARBA00000098"/>
    </source>
</evidence>
<dbReference type="SUPFAM" id="SSF55486">
    <property type="entry name" value="Metalloproteases ('zincins'), catalytic domain"/>
    <property type="match status" value="1"/>
</dbReference>
<proteinExistence type="inferred from homology"/>
<evidence type="ECO:0000256" key="11">
    <source>
        <dbReference type="ARBA" id="ARBA00023049"/>
    </source>
</evidence>
<evidence type="ECO:0000259" key="15">
    <source>
        <dbReference type="Pfam" id="PF17432"/>
    </source>
</evidence>
<reference evidence="17 18" key="1">
    <citation type="submission" date="2021-11" db="EMBL/GenBank/DDBJ databases">
        <authorList>
            <person name="Lee D.-H."/>
            <person name="Kim S.-B."/>
        </authorList>
    </citation>
    <scope>NUCLEOTIDE SEQUENCE [LARGE SCALE GENOMIC DNA]</scope>
    <source>
        <strain evidence="17 18">KCTC 52223</strain>
    </source>
</reference>
<keyword evidence="11" id="KW-0482">Metalloprotease</keyword>
<dbReference type="PANTHER" id="PTHR46322">
    <property type="entry name" value="PUROMYCIN-SENSITIVE AMINOPEPTIDASE"/>
    <property type="match status" value="1"/>
</dbReference>
<keyword evidence="10" id="KW-0862">Zinc</keyword>
<evidence type="ECO:0000256" key="2">
    <source>
        <dbReference type="ARBA" id="ARBA00001947"/>
    </source>
</evidence>
<keyword evidence="8" id="KW-0479">Metal-binding</keyword>
<name>A0ABS8KX48_9HYPH</name>
<dbReference type="RefSeq" id="WP_230551837.1">
    <property type="nucleotide sequence ID" value="NZ_JAJISD010000007.1"/>
</dbReference>
<feature type="domain" description="Peptidase M1 alanyl aminopeptidase C-terminal" evidence="15">
    <location>
        <begin position="561"/>
        <end position="882"/>
    </location>
</feature>
<dbReference type="InterPro" id="IPR014782">
    <property type="entry name" value="Peptidase_M1_dom"/>
</dbReference>
<evidence type="ECO:0000256" key="9">
    <source>
        <dbReference type="ARBA" id="ARBA00022801"/>
    </source>
</evidence>
<dbReference type="Proteomes" id="UP001198862">
    <property type="component" value="Unassembled WGS sequence"/>
</dbReference>
<feature type="domain" description="Aminopeptidase N-like N-terminal" evidence="16">
    <location>
        <begin position="50"/>
        <end position="194"/>
    </location>
</feature>
<protein>
    <recommendedName>
        <fullName evidence="5 12">Aminopeptidase N</fullName>
        <ecNumber evidence="4 12">3.4.11.2</ecNumber>
    </recommendedName>
</protein>
<dbReference type="NCBIfam" id="TIGR02414">
    <property type="entry name" value="pepN_proteo"/>
    <property type="match status" value="1"/>
</dbReference>
<evidence type="ECO:0000256" key="5">
    <source>
        <dbReference type="ARBA" id="ARBA00015611"/>
    </source>
</evidence>
<dbReference type="Pfam" id="PF11940">
    <property type="entry name" value="DUF3458"/>
    <property type="match status" value="1"/>
</dbReference>
<evidence type="ECO:0000256" key="7">
    <source>
        <dbReference type="ARBA" id="ARBA00022670"/>
    </source>
</evidence>
<evidence type="ECO:0000256" key="6">
    <source>
        <dbReference type="ARBA" id="ARBA00022438"/>
    </source>
</evidence>
<dbReference type="Pfam" id="PF01433">
    <property type="entry name" value="Peptidase_M1"/>
    <property type="match status" value="1"/>
</dbReference>
<accession>A0ABS8KX48</accession>
<evidence type="ECO:0000259" key="13">
    <source>
        <dbReference type="Pfam" id="PF01433"/>
    </source>
</evidence>
<evidence type="ECO:0000259" key="16">
    <source>
        <dbReference type="Pfam" id="PF17900"/>
    </source>
</evidence>
<dbReference type="InterPro" id="IPR042097">
    <property type="entry name" value="Aminopeptidase_N-like_N_sf"/>
</dbReference>
<dbReference type="InterPro" id="IPR037144">
    <property type="entry name" value="Peptidase_M1_pepN_C_sf"/>
</dbReference>
<dbReference type="Pfam" id="PF17432">
    <property type="entry name" value="DUF3458_C"/>
    <property type="match status" value="1"/>
</dbReference>
<feature type="domain" description="Peptidase M1 membrane alanine aminopeptidase" evidence="13">
    <location>
        <begin position="234"/>
        <end position="444"/>
    </location>
</feature>
<dbReference type="Gene3D" id="2.60.40.1730">
    <property type="entry name" value="tricorn interacting facor f3 domain"/>
    <property type="match status" value="1"/>
</dbReference>
<sequence>MDISKDMTAAPRTIRRDDYTPPPFLIDTVDLVVELFADSAKVVSRMAVRRNPAAVAKPADLVLDGKKMDLLSVSLDGRAAAHEATPETLAIRAVPDRFTLEIATRLRPQDNAELTGLYKSRDIFCTQCEAEGFRRITYFLDRPDVMARYTTRITAEKSLAPVLLSNGNLVERGELDGGRHFAVWEDPFPKPSYLFALVAGPLDCLEDRFTTRSGREVTLRIYVRPGDVPRCDHAMESLKKSMKWDEDVYGLEYDLDTFMIVAIDDFNMGAMENKGLNVFNSKLVLANPETATDLDYHSIEAVIAHEYFHNWTGNRVTCRDWFQLSLKEGLTVLRDQQFSADMGSAADARIDDVRRLRAAQFPEDAGPMAHPVRPDSYIEINNFYTATVYQKGAEVVRMMHTLLGPERFRKGMDLYFQRHDGQAVTCDDFANAMEDASGVDLAQFRLWYAQAGTPDLKVEGRYDAAARRYTMTVDQSLRRTPGQPDKKPMHIPLSVGLLDGAGRDLPLKLAGEAAAGGTTRVLDVRNPRDVFVFEDVPEKPVASLLRGFSAPVKLQAPRSEEELTFLMAHDSDPFARWEAGQQLGARLILDMVAARKAGKPMVVPDLFVDAIRRTLDDQRLDRSFIADAVTLPGLAFLGELMPEIDIEGMWAAQQRVRGVLSQQLADRWSSVYDANHGSGPYRFSPEEVGRRRLRSTALSYLSTDKGEAARRRAVEYFENAKNMTEQVAGLGVLAELGGAEGDAALGAFHERWKGEPLVLDKWFGIQARTPTGDTLQRVKQLVDHPSYDRKNPNRVYSLIGAFASGNPVQFHAGGGAGYRFLADQVLATDRFNPQVAARLLAPLGSWRRYDAGRQTLMKRELARIVAEKGLSRDVFEIASKSLD</sequence>
<evidence type="ECO:0000313" key="18">
    <source>
        <dbReference type="Proteomes" id="UP001198862"/>
    </source>
</evidence>
<comment type="caution">
    <text evidence="17">The sequence shown here is derived from an EMBL/GenBank/DDBJ whole genome shotgun (WGS) entry which is preliminary data.</text>
</comment>
<dbReference type="Gene3D" id="1.10.390.10">
    <property type="entry name" value="Neutral Protease Domain 2"/>
    <property type="match status" value="1"/>
</dbReference>
<organism evidence="17 18">
    <name type="scientific">Reyranella aquatilis</name>
    <dbReference type="NCBI Taxonomy" id="2035356"/>
    <lineage>
        <taxon>Bacteria</taxon>
        <taxon>Pseudomonadati</taxon>
        <taxon>Pseudomonadota</taxon>
        <taxon>Alphaproteobacteria</taxon>
        <taxon>Hyphomicrobiales</taxon>
        <taxon>Reyranellaceae</taxon>
        <taxon>Reyranella</taxon>
    </lineage>
</organism>
<dbReference type="PANTHER" id="PTHR46322:SF1">
    <property type="entry name" value="PUROMYCIN-SENSITIVE AMINOPEPTIDASE"/>
    <property type="match status" value="1"/>
</dbReference>
<dbReference type="InterPro" id="IPR035414">
    <property type="entry name" value="Peptidase_M1_pepN_Ig-like"/>
</dbReference>
<evidence type="ECO:0000256" key="3">
    <source>
        <dbReference type="ARBA" id="ARBA00010136"/>
    </source>
</evidence>
<dbReference type="SUPFAM" id="SSF63737">
    <property type="entry name" value="Leukotriene A4 hydrolase N-terminal domain"/>
    <property type="match status" value="1"/>
</dbReference>
<evidence type="ECO:0000256" key="8">
    <source>
        <dbReference type="ARBA" id="ARBA00022723"/>
    </source>
</evidence>
<dbReference type="Pfam" id="PF17900">
    <property type="entry name" value="Peptidase_M1_N"/>
    <property type="match status" value="1"/>
</dbReference>
<dbReference type="InterPro" id="IPR012779">
    <property type="entry name" value="Peptidase_M1_pepN"/>
</dbReference>
<dbReference type="EC" id="3.4.11.2" evidence="4 12"/>
<evidence type="ECO:0000259" key="14">
    <source>
        <dbReference type="Pfam" id="PF11940"/>
    </source>
</evidence>
<comment type="cofactor">
    <cofactor evidence="2">
        <name>Zn(2+)</name>
        <dbReference type="ChEBI" id="CHEBI:29105"/>
    </cofactor>
</comment>
<comment type="catalytic activity">
    <reaction evidence="1">
        <text>Release of an N-terminal amino acid, Xaa-|-Yaa- from a peptide, amide or arylamide. Xaa is preferably Ala, but may be most amino acids including Pro (slow action). When a terminal hydrophobic residue is followed by a prolyl residue, the two may be released as an intact Xaa-Pro dipeptide.</text>
        <dbReference type="EC" id="3.4.11.2"/>
    </reaction>
</comment>
<feature type="domain" description="Peptidase M1 alanyl aminopeptidase Ig-like fold" evidence="14">
    <location>
        <begin position="452"/>
        <end position="556"/>
    </location>
</feature>
<dbReference type="InterPro" id="IPR027268">
    <property type="entry name" value="Peptidase_M4/M1_CTD_sf"/>
</dbReference>
<dbReference type="CDD" id="cd09600">
    <property type="entry name" value="M1_APN"/>
    <property type="match status" value="1"/>
</dbReference>
<dbReference type="InterPro" id="IPR001930">
    <property type="entry name" value="Peptidase_M1"/>
</dbReference>
<evidence type="ECO:0000256" key="12">
    <source>
        <dbReference type="NCBIfam" id="TIGR02414"/>
    </source>
</evidence>
<dbReference type="InterPro" id="IPR045357">
    <property type="entry name" value="Aminopeptidase_N-like_N"/>
</dbReference>
<keyword evidence="7" id="KW-0645">Protease</keyword>
<dbReference type="Gene3D" id="1.25.50.10">
    <property type="entry name" value="Peptidase M1, alanyl aminopeptidase, C-terminal domain"/>
    <property type="match status" value="1"/>
</dbReference>
<dbReference type="PRINTS" id="PR00756">
    <property type="entry name" value="ALADIPTASE"/>
</dbReference>
<keyword evidence="9 17" id="KW-0378">Hydrolase</keyword>
<comment type="similarity">
    <text evidence="3">Belongs to the peptidase M1 family.</text>
</comment>
<dbReference type="GO" id="GO:0016285">
    <property type="term" value="F:alanyl aminopeptidase activity"/>
    <property type="evidence" value="ECO:0007669"/>
    <property type="project" value="UniProtKB-EC"/>
</dbReference>
<evidence type="ECO:0000313" key="17">
    <source>
        <dbReference type="EMBL" id="MCC8430684.1"/>
    </source>
</evidence>
<keyword evidence="18" id="KW-1185">Reference proteome</keyword>
<gene>
    <name evidence="17" type="primary">pepN</name>
    <name evidence="17" type="ORF">LJ725_17070</name>
</gene>